<evidence type="ECO:0008006" key="6">
    <source>
        <dbReference type="Google" id="ProtNLM"/>
    </source>
</evidence>
<accession>A0A9N9QCS5</accession>
<dbReference type="EMBL" id="OU892278">
    <property type="protein sequence ID" value="CAG9765066.1"/>
    <property type="molecule type" value="Genomic_DNA"/>
</dbReference>
<dbReference type="InterPro" id="IPR001611">
    <property type="entry name" value="Leu-rich_rpt"/>
</dbReference>
<dbReference type="Pfam" id="PF00560">
    <property type="entry name" value="LRR_1"/>
    <property type="match status" value="1"/>
</dbReference>
<proteinExistence type="predicted"/>
<dbReference type="OrthoDB" id="1060944at2759"/>
<dbReference type="Pfam" id="PF13855">
    <property type="entry name" value="LRR_8"/>
    <property type="match status" value="1"/>
</dbReference>
<dbReference type="InterPro" id="IPR032675">
    <property type="entry name" value="LRR_dom_sf"/>
</dbReference>
<evidence type="ECO:0000313" key="5">
    <source>
        <dbReference type="Proteomes" id="UP001152799"/>
    </source>
</evidence>
<gene>
    <name evidence="4" type="ORF">CEUTPL_LOCUS5685</name>
</gene>
<dbReference type="SUPFAM" id="SSF52075">
    <property type="entry name" value="Outer arm dynein light chain 1"/>
    <property type="match status" value="1"/>
</dbReference>
<keyword evidence="1" id="KW-0433">Leucine-rich repeat</keyword>
<evidence type="ECO:0000313" key="4">
    <source>
        <dbReference type="EMBL" id="CAG9765066.1"/>
    </source>
</evidence>
<dbReference type="Proteomes" id="UP001152799">
    <property type="component" value="Chromosome 2"/>
</dbReference>
<dbReference type="GO" id="GO:0005737">
    <property type="term" value="C:cytoplasm"/>
    <property type="evidence" value="ECO:0007669"/>
    <property type="project" value="TreeGrafter"/>
</dbReference>
<dbReference type="PANTHER" id="PTHR48051:SF1">
    <property type="entry name" value="RAS SUPPRESSOR PROTEIN 1"/>
    <property type="match status" value="1"/>
</dbReference>
<dbReference type="Gene3D" id="3.80.10.10">
    <property type="entry name" value="Ribonuclease Inhibitor"/>
    <property type="match status" value="1"/>
</dbReference>
<protein>
    <recommendedName>
        <fullName evidence="6">Leucine-rich repeat-containing protein 20</fullName>
    </recommendedName>
</protein>
<dbReference type="PANTHER" id="PTHR48051">
    <property type="match status" value="1"/>
</dbReference>
<feature type="region of interest" description="Disordered" evidence="3">
    <location>
        <begin position="1"/>
        <end position="21"/>
    </location>
</feature>
<evidence type="ECO:0000256" key="2">
    <source>
        <dbReference type="ARBA" id="ARBA00022737"/>
    </source>
</evidence>
<dbReference type="AlphaFoldDB" id="A0A9N9QCS5"/>
<sequence length="214" mass="24297">MRPPAQYDGQVANEAEAEAEQPDPRMVAMMISTRMAGRAVIRVVGRCEEAQENQELDLSNCQLMQVPDAVYHLMRHTELKTCDLSENVITKIPPKFAIKFNLLTDLNLARNRMANLPDECAEMKNLERLDIAQNSFTSLPPCTLRMPKLRSLKASDNNIIDVEIEYLSEAPALESIDLERNPLAPRIHDQLSRITKVNVTLSPRQTEDWEDLTI</sequence>
<name>A0A9N9QCS5_9CUCU</name>
<evidence type="ECO:0000256" key="1">
    <source>
        <dbReference type="ARBA" id="ARBA00022614"/>
    </source>
</evidence>
<keyword evidence="5" id="KW-1185">Reference proteome</keyword>
<dbReference type="InterPro" id="IPR050216">
    <property type="entry name" value="LRR_domain-containing"/>
</dbReference>
<keyword evidence="2" id="KW-0677">Repeat</keyword>
<organism evidence="4 5">
    <name type="scientific">Ceutorhynchus assimilis</name>
    <name type="common">cabbage seed weevil</name>
    <dbReference type="NCBI Taxonomy" id="467358"/>
    <lineage>
        <taxon>Eukaryota</taxon>
        <taxon>Metazoa</taxon>
        <taxon>Ecdysozoa</taxon>
        <taxon>Arthropoda</taxon>
        <taxon>Hexapoda</taxon>
        <taxon>Insecta</taxon>
        <taxon>Pterygota</taxon>
        <taxon>Neoptera</taxon>
        <taxon>Endopterygota</taxon>
        <taxon>Coleoptera</taxon>
        <taxon>Polyphaga</taxon>
        <taxon>Cucujiformia</taxon>
        <taxon>Curculionidae</taxon>
        <taxon>Ceutorhynchinae</taxon>
        <taxon>Ceutorhynchus</taxon>
    </lineage>
</organism>
<evidence type="ECO:0000256" key="3">
    <source>
        <dbReference type="SAM" id="MobiDB-lite"/>
    </source>
</evidence>
<reference evidence="4" key="1">
    <citation type="submission" date="2022-01" db="EMBL/GenBank/DDBJ databases">
        <authorList>
            <person name="King R."/>
        </authorList>
    </citation>
    <scope>NUCLEOTIDE SEQUENCE</scope>
</reference>